<organism evidence="7 8">
    <name type="scientific">Amycolatopsis acidicola</name>
    <dbReference type="NCBI Taxonomy" id="2596893"/>
    <lineage>
        <taxon>Bacteria</taxon>
        <taxon>Bacillati</taxon>
        <taxon>Actinomycetota</taxon>
        <taxon>Actinomycetes</taxon>
        <taxon>Pseudonocardiales</taxon>
        <taxon>Pseudonocardiaceae</taxon>
        <taxon>Amycolatopsis</taxon>
    </lineage>
</organism>
<dbReference type="Pfam" id="PF12698">
    <property type="entry name" value="ABC2_membrane_3"/>
    <property type="match status" value="1"/>
</dbReference>
<feature type="domain" description="ABC-2 type transporter transmembrane" evidence="6">
    <location>
        <begin position="65"/>
        <end position="249"/>
    </location>
</feature>
<dbReference type="EMBL" id="VMNW02000002">
    <property type="protein sequence ID" value="KAA9166507.1"/>
    <property type="molecule type" value="Genomic_DNA"/>
</dbReference>
<dbReference type="RefSeq" id="WP_144748135.1">
    <property type="nucleotide sequence ID" value="NZ_VMNW02000002.1"/>
</dbReference>
<feature type="transmembrane region" description="Helical" evidence="5">
    <location>
        <begin position="200"/>
        <end position="217"/>
    </location>
</feature>
<keyword evidence="2 5" id="KW-0812">Transmembrane</keyword>
<dbReference type="AlphaFoldDB" id="A0A5N0VJE2"/>
<dbReference type="OrthoDB" id="9786643at2"/>
<sequence length="283" mass="29727">MNATWAPVRAGVRHGLIELRQLFFDSHHIVVTAISTGIFFAAMVFTRTVAVPGTGFPLGVMMLPGVLGMTLGINGIATMAGSLAVEREDGTLLRARTVPGGVTGYVVGKVVMLSCSTVVTAALTLGVGFAVFPELVTHGAGSWLTLVVVLVLGLAATLPAGIVIGPLLPNSHSFGLVMFPLYAVAATSGVFYPLTRFPEWLQYVGQVFPIYWLGLLARSALLPADLAATEIGGSWRYGAAVAVLAVWAIAGASLAPPLLRRMTRQESGSKLLSRRDKAMQRVG</sequence>
<evidence type="ECO:0000313" key="7">
    <source>
        <dbReference type="EMBL" id="KAA9166507.1"/>
    </source>
</evidence>
<evidence type="ECO:0000256" key="3">
    <source>
        <dbReference type="ARBA" id="ARBA00022989"/>
    </source>
</evidence>
<comment type="subcellular location">
    <subcellularLocation>
        <location evidence="1">Membrane</location>
        <topology evidence="1">Multi-pass membrane protein</topology>
    </subcellularLocation>
</comment>
<gene>
    <name evidence="7" type="ORF">FPZ12_002830</name>
</gene>
<evidence type="ECO:0000313" key="8">
    <source>
        <dbReference type="Proteomes" id="UP000319769"/>
    </source>
</evidence>
<protein>
    <submittedName>
        <fullName evidence="7">ABC transporter permease</fullName>
    </submittedName>
</protein>
<feature type="transmembrane region" description="Helical" evidence="5">
    <location>
        <begin position="105"/>
        <end position="132"/>
    </location>
</feature>
<keyword evidence="4 5" id="KW-0472">Membrane</keyword>
<keyword evidence="8" id="KW-1185">Reference proteome</keyword>
<feature type="transmembrane region" description="Helical" evidence="5">
    <location>
        <begin position="29"/>
        <end position="50"/>
    </location>
</feature>
<proteinExistence type="predicted"/>
<evidence type="ECO:0000259" key="6">
    <source>
        <dbReference type="Pfam" id="PF12698"/>
    </source>
</evidence>
<dbReference type="PANTHER" id="PTHR43229">
    <property type="entry name" value="NODULATION PROTEIN J"/>
    <property type="match status" value="1"/>
</dbReference>
<dbReference type="Proteomes" id="UP000319769">
    <property type="component" value="Unassembled WGS sequence"/>
</dbReference>
<feature type="transmembrane region" description="Helical" evidence="5">
    <location>
        <begin position="144"/>
        <end position="168"/>
    </location>
</feature>
<feature type="transmembrane region" description="Helical" evidence="5">
    <location>
        <begin position="237"/>
        <end position="259"/>
    </location>
</feature>
<accession>A0A5N0VJE2</accession>
<feature type="transmembrane region" description="Helical" evidence="5">
    <location>
        <begin position="174"/>
        <end position="193"/>
    </location>
</feature>
<feature type="transmembrane region" description="Helical" evidence="5">
    <location>
        <begin position="62"/>
        <end position="85"/>
    </location>
</feature>
<keyword evidence="3 5" id="KW-1133">Transmembrane helix</keyword>
<dbReference type="PANTHER" id="PTHR43229:SF2">
    <property type="entry name" value="NODULATION PROTEIN J"/>
    <property type="match status" value="1"/>
</dbReference>
<dbReference type="GO" id="GO:0016020">
    <property type="term" value="C:membrane"/>
    <property type="evidence" value="ECO:0007669"/>
    <property type="project" value="UniProtKB-SubCell"/>
</dbReference>
<evidence type="ECO:0000256" key="4">
    <source>
        <dbReference type="ARBA" id="ARBA00023136"/>
    </source>
</evidence>
<dbReference type="InterPro" id="IPR051784">
    <property type="entry name" value="Nod_factor_ABC_transporter"/>
</dbReference>
<reference evidence="7" key="1">
    <citation type="submission" date="2019-09" db="EMBL/GenBank/DDBJ databases">
        <authorList>
            <person name="Teo W.F.A."/>
            <person name="Duangmal K."/>
        </authorList>
    </citation>
    <scope>NUCLEOTIDE SEQUENCE [LARGE SCALE GENOMIC DNA]</scope>
    <source>
        <strain evidence="7">K81G1</strain>
    </source>
</reference>
<evidence type="ECO:0000256" key="5">
    <source>
        <dbReference type="SAM" id="Phobius"/>
    </source>
</evidence>
<comment type="caution">
    <text evidence="7">The sequence shown here is derived from an EMBL/GenBank/DDBJ whole genome shotgun (WGS) entry which is preliminary data.</text>
</comment>
<dbReference type="GO" id="GO:0140359">
    <property type="term" value="F:ABC-type transporter activity"/>
    <property type="evidence" value="ECO:0007669"/>
    <property type="project" value="InterPro"/>
</dbReference>
<name>A0A5N0VJE2_9PSEU</name>
<dbReference type="InterPro" id="IPR013525">
    <property type="entry name" value="ABC2_TM"/>
</dbReference>
<evidence type="ECO:0000256" key="2">
    <source>
        <dbReference type="ARBA" id="ARBA00022692"/>
    </source>
</evidence>
<evidence type="ECO:0000256" key="1">
    <source>
        <dbReference type="ARBA" id="ARBA00004141"/>
    </source>
</evidence>